<keyword evidence="6" id="KW-1185">Reference proteome</keyword>
<evidence type="ECO:0000313" key="6">
    <source>
        <dbReference type="Proteomes" id="UP001229955"/>
    </source>
</evidence>
<dbReference type="InterPro" id="IPR029058">
    <property type="entry name" value="AB_hydrolase_fold"/>
</dbReference>
<dbReference type="InterPro" id="IPR050955">
    <property type="entry name" value="Plant_Biomass_Hydrol_Est"/>
</dbReference>
<proteinExistence type="predicted"/>
<dbReference type="KEGG" id="pspc:Strain318_000103"/>
<dbReference type="AlphaFoldDB" id="A0AA49Q3G8"/>
<feature type="chain" id="PRO_5041293364" evidence="3">
    <location>
        <begin position="20"/>
        <end position="480"/>
    </location>
</feature>
<accession>A0AA49Q3G8</accession>
<gene>
    <name evidence="4" type="ORF">Strain138_000103</name>
    <name evidence="5" type="ORF">Strain318_000103</name>
</gene>
<evidence type="ECO:0000256" key="2">
    <source>
        <dbReference type="ARBA" id="ARBA00022801"/>
    </source>
</evidence>
<dbReference type="SUPFAM" id="SSF53474">
    <property type="entry name" value="alpha/beta-Hydrolases"/>
    <property type="match status" value="1"/>
</dbReference>
<dbReference type="Gene3D" id="3.40.50.1820">
    <property type="entry name" value="alpha/beta hydrolase"/>
    <property type="match status" value="1"/>
</dbReference>
<dbReference type="GO" id="GO:0016787">
    <property type="term" value="F:hydrolase activity"/>
    <property type="evidence" value="ECO:0007669"/>
    <property type="project" value="UniProtKB-KW"/>
</dbReference>
<sequence>MRPFRLMLPALALVLSALAGEEAAAQPVSRRDLADAYLLVDRIVAERGMPATARVRWNEDFDRTTLAFFGGDFAKVLRDMHDLAARMLGDSAAASPTRRLLALRLRPQPRVVTPQAPAVRIGVTVMYADSGEAARTLRLRVVDAAGTTVATAALRVAAAARAGEVFAVELPRRALPGSNARLTVIAELDGAATALRAPLFALEAPADSIRAALDAEITALTAPVDAQVLASLRARTTLIADVPDESNSAQFLADPVALAALLQEEIAAVAAGRDPYRRTGDTWRVLQMPDARVPFRLYIPPQARAQQALPVVIALHGAGADENMFLEGYGHGRLRTLADSLGFIAISPATVDFARHPATLDSMLAVVARTQAFDRTRVYMLGHSLGAGITQRFAAQRGDVLRATALIAGAGAVAADQRVVPTLFIAAERDLIIPAARVRAAYDALRARGNPVEFAMAEGWGHTHVVGVELGRALQFLLAR</sequence>
<evidence type="ECO:0000256" key="3">
    <source>
        <dbReference type="SAM" id="SignalP"/>
    </source>
</evidence>
<evidence type="ECO:0000313" key="4">
    <source>
        <dbReference type="EMBL" id="WKW10871.1"/>
    </source>
</evidence>
<dbReference type="PANTHER" id="PTHR43037">
    <property type="entry name" value="UNNAMED PRODUCT-RELATED"/>
    <property type="match status" value="1"/>
</dbReference>
<keyword evidence="2" id="KW-0378">Hydrolase</keyword>
<evidence type="ECO:0000313" key="5">
    <source>
        <dbReference type="EMBL" id="WKW13780.1"/>
    </source>
</evidence>
<protein>
    <submittedName>
        <fullName evidence="4">Uncharacterized protein</fullName>
    </submittedName>
</protein>
<dbReference type="PANTHER" id="PTHR43037:SF5">
    <property type="entry name" value="FERULOYL ESTERASE"/>
    <property type="match status" value="1"/>
</dbReference>
<dbReference type="EMBL" id="CP130613">
    <property type="protein sequence ID" value="WKW13780.1"/>
    <property type="molecule type" value="Genomic_DNA"/>
</dbReference>
<dbReference type="EMBL" id="CP130612">
    <property type="protein sequence ID" value="WKW10871.1"/>
    <property type="molecule type" value="Genomic_DNA"/>
</dbReference>
<keyword evidence="1 3" id="KW-0732">Signal</keyword>
<feature type="signal peptide" evidence="3">
    <location>
        <begin position="1"/>
        <end position="19"/>
    </location>
</feature>
<accession>A0AA49JX45</accession>
<evidence type="ECO:0000256" key="1">
    <source>
        <dbReference type="ARBA" id="ARBA00022729"/>
    </source>
</evidence>
<name>A0AA49Q3G8_9BACT</name>
<organism evidence="4">
    <name type="scientific">Pseudogemmatithrix spongiicola</name>
    <dbReference type="NCBI Taxonomy" id="3062599"/>
    <lineage>
        <taxon>Bacteria</taxon>
        <taxon>Pseudomonadati</taxon>
        <taxon>Gemmatimonadota</taxon>
        <taxon>Gemmatimonadia</taxon>
        <taxon>Gemmatimonadales</taxon>
        <taxon>Gemmatimonadaceae</taxon>
        <taxon>Pseudogemmatithrix</taxon>
    </lineage>
</organism>
<reference evidence="4" key="1">
    <citation type="submission" date="2023-07" db="EMBL/GenBank/DDBJ databases">
        <authorList>
            <person name="Haufschild T."/>
            <person name="Kallscheuer N."/>
            <person name="Hammer J."/>
            <person name="Kohn T."/>
            <person name="Kabuu M."/>
            <person name="Jogler M."/>
            <person name="Wohfarth N."/>
            <person name="Heuer A."/>
            <person name="Rohde M."/>
            <person name="van Teeseling M.C.F."/>
            <person name="Jogler C."/>
        </authorList>
    </citation>
    <scope>NUCLEOTIDE SEQUENCE</scope>
    <source>
        <strain evidence="4">Strain 138</strain>
        <strain evidence="5">Strain 318</strain>
    </source>
</reference>
<dbReference type="Proteomes" id="UP001229955">
    <property type="component" value="Chromosome"/>
</dbReference>
<dbReference type="RefSeq" id="WP_367886581.1">
    <property type="nucleotide sequence ID" value="NZ_CP130612.1"/>
</dbReference>